<evidence type="ECO:0000313" key="1">
    <source>
        <dbReference type="EMBL" id="MFC3180141.1"/>
    </source>
</evidence>
<keyword evidence="2" id="KW-1185">Reference proteome</keyword>
<dbReference type="Proteomes" id="UP001595547">
    <property type="component" value="Unassembled WGS sequence"/>
</dbReference>
<dbReference type="InterPro" id="IPR045516">
    <property type="entry name" value="DUF6477"/>
</dbReference>
<evidence type="ECO:0000313" key="2">
    <source>
        <dbReference type="Proteomes" id="UP001595547"/>
    </source>
</evidence>
<dbReference type="EMBL" id="JBHRTO010000001">
    <property type="protein sequence ID" value="MFC3180141.1"/>
    <property type="molecule type" value="Genomic_DNA"/>
</dbReference>
<reference evidence="2" key="1">
    <citation type="journal article" date="2019" name="Int. J. Syst. Evol. Microbiol.">
        <title>The Global Catalogue of Microorganisms (GCM) 10K type strain sequencing project: providing services to taxonomists for standard genome sequencing and annotation.</title>
        <authorList>
            <consortium name="The Broad Institute Genomics Platform"/>
            <consortium name="The Broad Institute Genome Sequencing Center for Infectious Disease"/>
            <person name="Wu L."/>
            <person name="Ma J."/>
        </authorList>
    </citation>
    <scope>NUCLEOTIDE SEQUENCE [LARGE SCALE GENOMIC DNA]</scope>
    <source>
        <strain evidence="2">KCTC 52039</strain>
    </source>
</reference>
<comment type="caution">
    <text evidence="1">The sequence shown here is derived from an EMBL/GenBank/DDBJ whole genome shotgun (WGS) entry which is preliminary data.</text>
</comment>
<proteinExistence type="predicted"/>
<protein>
    <submittedName>
        <fullName evidence="1">DUF6477 family protein</fullName>
    </submittedName>
</protein>
<accession>A0ABV7IUI3</accession>
<dbReference type="Pfam" id="PF20083">
    <property type="entry name" value="DUF6477"/>
    <property type="match status" value="1"/>
</dbReference>
<organism evidence="1 2">
    <name type="scientific">Cypionkella sinensis</name>
    <dbReference type="NCBI Taxonomy" id="1756043"/>
    <lineage>
        <taxon>Bacteria</taxon>
        <taxon>Pseudomonadati</taxon>
        <taxon>Pseudomonadota</taxon>
        <taxon>Alphaproteobacteria</taxon>
        <taxon>Rhodobacterales</taxon>
        <taxon>Paracoccaceae</taxon>
        <taxon>Cypionkella</taxon>
    </lineage>
</organism>
<sequence length="95" mass="10980">MIDFRALLETLRRPRMLIRAARCGVLDYRRERDLKRLVDSTPTPERAVTRLLAEEERLEDIRLSGEASYSVARHIEVLIALIAEVRLLPRSPTAI</sequence>
<gene>
    <name evidence="1" type="ORF">ACFOGH_03990</name>
</gene>
<name>A0ABV7IUI3_9RHOB</name>
<dbReference type="RefSeq" id="WP_380071777.1">
    <property type="nucleotide sequence ID" value="NZ_JBHRTO010000001.1"/>
</dbReference>